<dbReference type="AlphaFoldDB" id="A0A7R9HJS1"/>
<accession>A0A7R9HJS1</accession>
<dbReference type="EMBL" id="OB792864">
    <property type="protein sequence ID" value="CAD7424982.1"/>
    <property type="molecule type" value="Genomic_DNA"/>
</dbReference>
<sequence>MTMGKKLPRARYVAVLSVSQRQDTTNPVDKYRIMSVALTEAHPAKSCEDGERRHRSNVSSACDVEHHKRKDQHHRCLTAHDDKLCDHVGEQYLCSCDT</sequence>
<protein>
    <submittedName>
        <fullName evidence="1">Uncharacterized protein</fullName>
    </submittedName>
</protein>
<organism evidence="1">
    <name type="scientific">Timema monikensis</name>
    <dbReference type="NCBI Taxonomy" id="170555"/>
    <lineage>
        <taxon>Eukaryota</taxon>
        <taxon>Metazoa</taxon>
        <taxon>Ecdysozoa</taxon>
        <taxon>Arthropoda</taxon>
        <taxon>Hexapoda</taxon>
        <taxon>Insecta</taxon>
        <taxon>Pterygota</taxon>
        <taxon>Neoptera</taxon>
        <taxon>Polyneoptera</taxon>
        <taxon>Phasmatodea</taxon>
        <taxon>Timematodea</taxon>
        <taxon>Timematoidea</taxon>
        <taxon>Timematidae</taxon>
        <taxon>Timema</taxon>
    </lineage>
</organism>
<name>A0A7R9HJS1_9NEOP</name>
<reference evidence="1" key="1">
    <citation type="submission" date="2020-11" db="EMBL/GenBank/DDBJ databases">
        <authorList>
            <person name="Tran Van P."/>
        </authorList>
    </citation>
    <scope>NUCLEOTIDE SEQUENCE</scope>
</reference>
<evidence type="ECO:0000313" key="1">
    <source>
        <dbReference type="EMBL" id="CAD7424982.1"/>
    </source>
</evidence>
<proteinExistence type="predicted"/>
<gene>
    <name evidence="1" type="ORF">TMSB3V08_LOCUS1907</name>
</gene>